<keyword evidence="2" id="KW-1133">Transmembrane helix</keyword>
<evidence type="ECO:0000313" key="3">
    <source>
        <dbReference type="EMBL" id="KAI5083457.1"/>
    </source>
</evidence>
<keyword evidence="4" id="KW-1185">Reference proteome</keyword>
<evidence type="ECO:0000256" key="2">
    <source>
        <dbReference type="SAM" id="Phobius"/>
    </source>
</evidence>
<organism evidence="3 4">
    <name type="scientific">Adiantum capillus-veneris</name>
    <name type="common">Maidenhair fern</name>
    <dbReference type="NCBI Taxonomy" id="13818"/>
    <lineage>
        <taxon>Eukaryota</taxon>
        <taxon>Viridiplantae</taxon>
        <taxon>Streptophyta</taxon>
        <taxon>Embryophyta</taxon>
        <taxon>Tracheophyta</taxon>
        <taxon>Polypodiopsida</taxon>
        <taxon>Polypodiidae</taxon>
        <taxon>Polypodiales</taxon>
        <taxon>Pteridineae</taxon>
        <taxon>Pteridaceae</taxon>
        <taxon>Vittarioideae</taxon>
        <taxon>Adiantum</taxon>
    </lineage>
</organism>
<name>A0A9D4VDI2_ADICA</name>
<gene>
    <name evidence="3" type="ORF">GOP47_0003200</name>
</gene>
<accession>A0A9D4VDI2</accession>
<protein>
    <submittedName>
        <fullName evidence="3">Uncharacterized protein</fullName>
    </submittedName>
</protein>
<feature type="region of interest" description="Disordered" evidence="1">
    <location>
        <begin position="69"/>
        <end position="96"/>
    </location>
</feature>
<evidence type="ECO:0000256" key="1">
    <source>
        <dbReference type="SAM" id="MobiDB-lite"/>
    </source>
</evidence>
<keyword evidence="2" id="KW-0812">Transmembrane</keyword>
<feature type="transmembrane region" description="Helical" evidence="2">
    <location>
        <begin position="36"/>
        <end position="59"/>
    </location>
</feature>
<evidence type="ECO:0000313" key="4">
    <source>
        <dbReference type="Proteomes" id="UP000886520"/>
    </source>
</evidence>
<sequence>MAARYPALAAPGPGVAACGSEELVQGCSHVLYHPPYLLSFLLAAAAVLAIALFCCAVLAMMKMEARSPLDQDENGSAAAPGQQLPPNSNPDRSSERVVTLVLFPGEEEPHTLAVPVT</sequence>
<dbReference type="EMBL" id="JABFUD020000002">
    <property type="protein sequence ID" value="KAI5083457.1"/>
    <property type="molecule type" value="Genomic_DNA"/>
</dbReference>
<dbReference type="Proteomes" id="UP000886520">
    <property type="component" value="Chromosome 3"/>
</dbReference>
<keyword evidence="2" id="KW-0472">Membrane</keyword>
<dbReference type="AlphaFoldDB" id="A0A9D4VDI2"/>
<proteinExistence type="predicted"/>
<dbReference type="PROSITE" id="PS51257">
    <property type="entry name" value="PROKAR_LIPOPROTEIN"/>
    <property type="match status" value="1"/>
</dbReference>
<reference evidence="3" key="1">
    <citation type="submission" date="2021-01" db="EMBL/GenBank/DDBJ databases">
        <title>Adiantum capillus-veneris genome.</title>
        <authorList>
            <person name="Fang Y."/>
            <person name="Liao Q."/>
        </authorList>
    </citation>
    <scope>NUCLEOTIDE SEQUENCE</scope>
    <source>
        <strain evidence="3">H3</strain>
        <tissue evidence="3">Leaf</tissue>
    </source>
</reference>
<comment type="caution">
    <text evidence="3">The sequence shown here is derived from an EMBL/GenBank/DDBJ whole genome shotgun (WGS) entry which is preliminary data.</text>
</comment>